<dbReference type="STRING" id="161355.PS9374_07085"/>
<name>A0A171DQQ3_9ACTN</name>
<dbReference type="AlphaFoldDB" id="A0A171DQQ3"/>
<evidence type="ECO:0000256" key="1">
    <source>
        <dbReference type="ARBA" id="ARBA00023002"/>
    </source>
</evidence>
<keyword evidence="1" id="KW-0560">Oxidoreductase</keyword>
<protein>
    <submittedName>
        <fullName evidence="3">NADH:riboflavin 5'-phosphate oxidoreductase</fullName>
    </submittedName>
</protein>
<dbReference type="Gene3D" id="2.30.110.10">
    <property type="entry name" value="Electron Transport, Fmn-binding Protein, Chain A"/>
    <property type="match status" value="1"/>
</dbReference>
<reference evidence="3 4" key="1">
    <citation type="journal article" date="2016" name="Genome Announc.">
        <title>Draft Genome Sequence of Planomonospora sphaerica JCM9374, a Rare Actinomycete.</title>
        <authorList>
            <person name="Dohra H."/>
            <person name="Suzuki T."/>
            <person name="Inoue Y."/>
            <person name="Kodani S."/>
        </authorList>
    </citation>
    <scope>NUCLEOTIDE SEQUENCE [LARGE SCALE GENOMIC DNA]</scope>
    <source>
        <strain evidence="3 4">JCM 9374</strain>
    </source>
</reference>
<dbReference type="GO" id="GO:0010181">
    <property type="term" value="F:FMN binding"/>
    <property type="evidence" value="ECO:0007669"/>
    <property type="project" value="InterPro"/>
</dbReference>
<evidence type="ECO:0000313" key="4">
    <source>
        <dbReference type="Proteomes" id="UP000077701"/>
    </source>
</evidence>
<dbReference type="InterPro" id="IPR050268">
    <property type="entry name" value="NADH-dep_flavin_reductase"/>
</dbReference>
<evidence type="ECO:0000313" key="3">
    <source>
        <dbReference type="EMBL" id="GAT71394.1"/>
    </source>
</evidence>
<dbReference type="InterPro" id="IPR002563">
    <property type="entry name" value="Flavin_Rdtase-like_dom"/>
</dbReference>
<sequence>MTLSAPSPVSLVDAQQFRDAMTLIAGPITIVTTIDREGRRWGFTASSVTSGSLSPPLVLVGLSRTSSCHEALVSSSEFVINVLGDQHRDLALKFAAHGVDRFADSDFAVWPGARLPYLPDAHASFRCVRWGTVPIGDHDLLVGALAEIRSGGPGKALLWYRRGFHTPG</sequence>
<accession>A0A171DQQ3</accession>
<evidence type="ECO:0000259" key="2">
    <source>
        <dbReference type="SMART" id="SM00903"/>
    </source>
</evidence>
<dbReference type="EMBL" id="BDCX01000029">
    <property type="protein sequence ID" value="GAT71394.1"/>
    <property type="molecule type" value="Genomic_DNA"/>
</dbReference>
<keyword evidence="4" id="KW-1185">Reference proteome</keyword>
<reference evidence="4" key="2">
    <citation type="submission" date="2016-04" db="EMBL/GenBank/DDBJ databases">
        <title>Planomonospora sphaerica JCM9374 whole genome shotgun sequence.</title>
        <authorList>
            <person name="Suzuki T."/>
            <person name="Dohra H."/>
            <person name="Kodani S."/>
        </authorList>
    </citation>
    <scope>NUCLEOTIDE SEQUENCE [LARGE SCALE GENOMIC DNA]</scope>
    <source>
        <strain evidence="4">JCM 9374</strain>
    </source>
</reference>
<dbReference type="PANTHER" id="PTHR30466:SF1">
    <property type="entry name" value="FMN REDUCTASE (NADH) RUTF"/>
    <property type="match status" value="1"/>
</dbReference>
<dbReference type="PANTHER" id="PTHR30466">
    <property type="entry name" value="FLAVIN REDUCTASE"/>
    <property type="match status" value="1"/>
</dbReference>
<dbReference type="GO" id="GO:0042602">
    <property type="term" value="F:riboflavin reductase (NADPH) activity"/>
    <property type="evidence" value="ECO:0007669"/>
    <property type="project" value="TreeGrafter"/>
</dbReference>
<dbReference type="Proteomes" id="UP000077701">
    <property type="component" value="Unassembled WGS sequence"/>
</dbReference>
<gene>
    <name evidence="3" type="ORF">PS9374_07085</name>
</gene>
<dbReference type="SUPFAM" id="SSF50475">
    <property type="entry name" value="FMN-binding split barrel"/>
    <property type="match status" value="1"/>
</dbReference>
<organism evidence="3 4">
    <name type="scientific">Planomonospora sphaerica</name>
    <dbReference type="NCBI Taxonomy" id="161355"/>
    <lineage>
        <taxon>Bacteria</taxon>
        <taxon>Bacillati</taxon>
        <taxon>Actinomycetota</taxon>
        <taxon>Actinomycetes</taxon>
        <taxon>Streptosporangiales</taxon>
        <taxon>Streptosporangiaceae</taxon>
        <taxon>Planomonospora</taxon>
    </lineage>
</organism>
<feature type="domain" description="Flavin reductase like" evidence="2">
    <location>
        <begin position="21"/>
        <end position="166"/>
    </location>
</feature>
<dbReference type="InterPro" id="IPR012349">
    <property type="entry name" value="Split_barrel_FMN-bd"/>
</dbReference>
<dbReference type="SMART" id="SM00903">
    <property type="entry name" value="Flavin_Reduct"/>
    <property type="match status" value="1"/>
</dbReference>
<dbReference type="Pfam" id="PF01613">
    <property type="entry name" value="Flavin_Reduct"/>
    <property type="match status" value="1"/>
</dbReference>
<proteinExistence type="predicted"/>
<comment type="caution">
    <text evidence="3">The sequence shown here is derived from an EMBL/GenBank/DDBJ whole genome shotgun (WGS) entry which is preliminary data.</text>
</comment>